<dbReference type="GO" id="GO:0006457">
    <property type="term" value="P:protein folding"/>
    <property type="evidence" value="ECO:0007669"/>
    <property type="project" value="InterPro"/>
</dbReference>
<dbReference type="CDD" id="cd00446">
    <property type="entry name" value="GrpE"/>
    <property type="match status" value="1"/>
</dbReference>
<proteinExistence type="inferred from homology"/>
<dbReference type="InterPro" id="IPR009012">
    <property type="entry name" value="GrpE_head"/>
</dbReference>
<sequence>MAEEKIIRIKEKDFRRIAGFRNKAKKLEKKCSELEAKVSALQKESNEWKERASRLAAEMDNLRKRVEKEKQEFRSFIQASFAEKLLFFDEIFEKVVSDVCSNKEINKNIADGLVMLRDQFGHLLKSLGVSKIEAKGKKFDPMLHEAIEIVETENEPDGTVIEEVRSGYMINGHLLKPAQVKVARGKTNDINTSKD</sequence>
<keyword evidence="6 10" id="KW-0143">Chaperone</keyword>
<evidence type="ECO:0000256" key="4">
    <source>
        <dbReference type="ARBA" id="ARBA00022490"/>
    </source>
</evidence>
<evidence type="ECO:0000256" key="9">
    <source>
        <dbReference type="ARBA" id="ARBA00076414"/>
    </source>
</evidence>
<dbReference type="GO" id="GO:0005737">
    <property type="term" value="C:cytoplasm"/>
    <property type="evidence" value="ECO:0007669"/>
    <property type="project" value="UniProtKB-SubCell"/>
</dbReference>
<dbReference type="InterPro" id="IPR013805">
    <property type="entry name" value="GrpE_CC"/>
</dbReference>
<dbReference type="SUPFAM" id="SSF58014">
    <property type="entry name" value="Coiled-coil domain of nucleotide exchange factor GrpE"/>
    <property type="match status" value="1"/>
</dbReference>
<evidence type="ECO:0000256" key="2">
    <source>
        <dbReference type="ARBA" id="ARBA00009054"/>
    </source>
</evidence>
<keyword evidence="4 10" id="KW-0963">Cytoplasm</keyword>
<name>A0A1V6C9S6_UNCT6</name>
<accession>A0A1V6C9S6</accession>
<keyword evidence="5 10" id="KW-0346">Stress response</keyword>
<dbReference type="PANTHER" id="PTHR21237:SF40">
    <property type="entry name" value="CELL CYCLE AND APOPTOSIS REGULATOR PROTEIN 2"/>
    <property type="match status" value="1"/>
</dbReference>
<feature type="coiled-coil region" evidence="13">
    <location>
        <begin position="17"/>
        <end position="79"/>
    </location>
</feature>
<evidence type="ECO:0000256" key="11">
    <source>
        <dbReference type="RuleBase" id="RU000639"/>
    </source>
</evidence>
<comment type="similarity">
    <text evidence="2 10 12">Belongs to the GrpE family.</text>
</comment>
<dbReference type="Pfam" id="PF01025">
    <property type="entry name" value="GrpE"/>
    <property type="match status" value="1"/>
</dbReference>
<dbReference type="GO" id="GO:0000774">
    <property type="term" value="F:adenyl-nucleotide exchange factor activity"/>
    <property type="evidence" value="ECO:0007669"/>
    <property type="project" value="InterPro"/>
</dbReference>
<evidence type="ECO:0000256" key="5">
    <source>
        <dbReference type="ARBA" id="ARBA00023016"/>
    </source>
</evidence>
<dbReference type="PROSITE" id="PS01071">
    <property type="entry name" value="GRPE"/>
    <property type="match status" value="1"/>
</dbReference>
<dbReference type="Proteomes" id="UP000485562">
    <property type="component" value="Unassembled WGS sequence"/>
</dbReference>
<dbReference type="GO" id="GO:0042803">
    <property type="term" value="F:protein homodimerization activity"/>
    <property type="evidence" value="ECO:0007669"/>
    <property type="project" value="InterPro"/>
</dbReference>
<dbReference type="PANTHER" id="PTHR21237">
    <property type="entry name" value="GRPE PROTEIN"/>
    <property type="match status" value="1"/>
</dbReference>
<dbReference type="GO" id="GO:0051087">
    <property type="term" value="F:protein-folding chaperone binding"/>
    <property type="evidence" value="ECO:0007669"/>
    <property type="project" value="InterPro"/>
</dbReference>
<dbReference type="GO" id="GO:0051082">
    <property type="term" value="F:unfolded protein binding"/>
    <property type="evidence" value="ECO:0007669"/>
    <property type="project" value="TreeGrafter"/>
</dbReference>
<dbReference type="Gene3D" id="2.30.22.10">
    <property type="entry name" value="Head domain of nucleotide exchange factor GrpE"/>
    <property type="match status" value="1"/>
</dbReference>
<dbReference type="FunFam" id="2.30.22.10:FF:000001">
    <property type="entry name" value="Protein GrpE"/>
    <property type="match status" value="1"/>
</dbReference>
<comment type="function">
    <text evidence="7 10 11">Participates actively in the response to hyperosmotic and heat shock by preventing the aggregation of stress-denatured proteins, in association with DnaK and GrpE. It is the nucleotide exchange factor for DnaK and may function as a thermosensor. Unfolded proteins bind initially to DnaJ; upon interaction with the DnaJ-bound protein, DnaK hydrolyzes its bound ATP, resulting in the formation of a stable complex. GrpE releases ADP from DnaK; ATP binding to DnaK triggers the release of the substrate protein, thus completing the reaction cycle. Several rounds of ATP-dependent interactions between DnaJ, DnaK and GrpE are required for fully efficient folding.</text>
</comment>
<evidence type="ECO:0000256" key="12">
    <source>
        <dbReference type="RuleBase" id="RU004478"/>
    </source>
</evidence>
<reference evidence="14" key="1">
    <citation type="submission" date="2017-02" db="EMBL/GenBank/DDBJ databases">
        <title>Delving into the versatile metabolic prowess of the omnipresent phylum Bacteroidetes.</title>
        <authorList>
            <person name="Nobu M.K."/>
            <person name="Mei R."/>
            <person name="Narihiro T."/>
            <person name="Kuroda K."/>
            <person name="Liu W.-T."/>
        </authorList>
    </citation>
    <scope>NUCLEOTIDE SEQUENCE</scope>
    <source>
        <strain evidence="14">ADurb.Bin131</strain>
    </source>
</reference>
<dbReference type="InterPro" id="IPR000740">
    <property type="entry name" value="GrpE"/>
</dbReference>
<dbReference type="HAMAP" id="MF_01151">
    <property type="entry name" value="GrpE"/>
    <property type="match status" value="1"/>
</dbReference>
<evidence type="ECO:0000256" key="6">
    <source>
        <dbReference type="ARBA" id="ARBA00023186"/>
    </source>
</evidence>
<evidence type="ECO:0000256" key="8">
    <source>
        <dbReference type="ARBA" id="ARBA00072274"/>
    </source>
</evidence>
<gene>
    <name evidence="10" type="primary">grpE</name>
    <name evidence="14" type="ORF">BWX89_00877</name>
</gene>
<evidence type="ECO:0000256" key="1">
    <source>
        <dbReference type="ARBA" id="ARBA00004496"/>
    </source>
</evidence>
<organism evidence="14">
    <name type="scientific">candidate division TA06 bacterium ADurb.Bin131</name>
    <dbReference type="NCBI Taxonomy" id="1852827"/>
    <lineage>
        <taxon>Bacteria</taxon>
        <taxon>Bacteria division TA06</taxon>
    </lineage>
</organism>
<dbReference type="EMBL" id="MWDQ01000073">
    <property type="protein sequence ID" value="OQB73620.1"/>
    <property type="molecule type" value="Genomic_DNA"/>
</dbReference>
<keyword evidence="13" id="KW-0175">Coiled coil</keyword>
<comment type="subunit">
    <text evidence="3 10">Homodimer.</text>
</comment>
<evidence type="ECO:0000256" key="10">
    <source>
        <dbReference type="HAMAP-Rule" id="MF_01151"/>
    </source>
</evidence>
<dbReference type="AlphaFoldDB" id="A0A1V6C9S6"/>
<dbReference type="Gene3D" id="3.90.20.20">
    <property type="match status" value="1"/>
</dbReference>
<evidence type="ECO:0000256" key="13">
    <source>
        <dbReference type="SAM" id="Coils"/>
    </source>
</evidence>
<evidence type="ECO:0000256" key="7">
    <source>
        <dbReference type="ARBA" id="ARBA00053401"/>
    </source>
</evidence>
<protein>
    <recommendedName>
        <fullName evidence="8 10">Protein GrpE</fullName>
    </recommendedName>
    <alternativeName>
        <fullName evidence="9 10">HSP-70 cofactor</fullName>
    </alternativeName>
</protein>
<comment type="caution">
    <text evidence="14">The sequence shown here is derived from an EMBL/GenBank/DDBJ whole genome shotgun (WGS) entry which is preliminary data.</text>
</comment>
<comment type="subcellular location">
    <subcellularLocation>
        <location evidence="1 10">Cytoplasm</location>
    </subcellularLocation>
</comment>
<evidence type="ECO:0000256" key="3">
    <source>
        <dbReference type="ARBA" id="ARBA00011738"/>
    </source>
</evidence>
<dbReference type="SUPFAM" id="SSF51064">
    <property type="entry name" value="Head domain of nucleotide exchange factor GrpE"/>
    <property type="match status" value="1"/>
</dbReference>
<evidence type="ECO:0000313" key="14">
    <source>
        <dbReference type="EMBL" id="OQB73620.1"/>
    </source>
</evidence>
<dbReference type="PRINTS" id="PR00773">
    <property type="entry name" value="GRPEPROTEIN"/>
</dbReference>